<dbReference type="GO" id="GO:0003723">
    <property type="term" value="F:RNA binding"/>
    <property type="evidence" value="ECO:0007669"/>
    <property type="project" value="UniProtKB-UniRule"/>
</dbReference>
<gene>
    <name evidence="5" type="ORF">FWK35_00021822</name>
</gene>
<accession>A0A6G0Z4D2</accession>
<keyword evidence="6" id="KW-1185">Reference proteome</keyword>
<evidence type="ECO:0000256" key="3">
    <source>
        <dbReference type="SAM" id="MobiDB-lite"/>
    </source>
</evidence>
<reference evidence="5 6" key="1">
    <citation type="submission" date="2019-08" db="EMBL/GenBank/DDBJ databases">
        <title>Whole genome of Aphis craccivora.</title>
        <authorList>
            <person name="Voronova N.V."/>
            <person name="Shulinski R.S."/>
            <person name="Bandarenka Y.V."/>
            <person name="Zhorov D.G."/>
            <person name="Warner D."/>
        </authorList>
    </citation>
    <scope>NUCLEOTIDE SEQUENCE [LARGE SCALE GENOMIC DNA]</scope>
    <source>
        <strain evidence="5">180601</strain>
        <tissue evidence="5">Whole Body</tissue>
    </source>
</reference>
<dbReference type="InterPro" id="IPR012677">
    <property type="entry name" value="Nucleotide-bd_a/b_plait_sf"/>
</dbReference>
<evidence type="ECO:0000256" key="2">
    <source>
        <dbReference type="PROSITE-ProRule" id="PRU00176"/>
    </source>
</evidence>
<dbReference type="Proteomes" id="UP000478052">
    <property type="component" value="Unassembled WGS sequence"/>
</dbReference>
<sequence length="315" mass="35680">MDSNNTNYNQNRCGSGRLIFRPENRRDCRGCRDNSWDMNRHESNCTVFVDHTNTRGSTLIVANTEESTHLNTNNDHPRRVGASGDSYPTSDLRPTQSVPNKVLLVHGLDHELVNCDRVFNLFCLYGNVTTVKILKDDKVLVEMEDVEAARRCVSNLHMLQLDDMVNMKVKYSKHNFIHDQVNYNKLADGTPAQKVYLSSTLNRFVSNVLCLDKRRIAAPSKILHFFNAPTDVCGMAIHRAISDALCRTDAIRSITILPKKPKAKCSTGLIELKSMALAAKTVLLSNHMTIESTGEYIFVITYIINRKIYMLQLKC</sequence>
<dbReference type="InterPro" id="IPR000504">
    <property type="entry name" value="RRM_dom"/>
</dbReference>
<dbReference type="InterPro" id="IPR055204">
    <property type="entry name" value="HNRNPL_RRM"/>
</dbReference>
<dbReference type="SMART" id="SM00360">
    <property type="entry name" value="RRM"/>
    <property type="match status" value="1"/>
</dbReference>
<feature type="region of interest" description="Disordered" evidence="3">
    <location>
        <begin position="68"/>
        <end position="94"/>
    </location>
</feature>
<organism evidence="5 6">
    <name type="scientific">Aphis craccivora</name>
    <name type="common">Cowpea aphid</name>
    <dbReference type="NCBI Taxonomy" id="307492"/>
    <lineage>
        <taxon>Eukaryota</taxon>
        <taxon>Metazoa</taxon>
        <taxon>Ecdysozoa</taxon>
        <taxon>Arthropoda</taxon>
        <taxon>Hexapoda</taxon>
        <taxon>Insecta</taxon>
        <taxon>Pterygota</taxon>
        <taxon>Neoptera</taxon>
        <taxon>Paraneoptera</taxon>
        <taxon>Hemiptera</taxon>
        <taxon>Sternorrhyncha</taxon>
        <taxon>Aphidomorpha</taxon>
        <taxon>Aphidoidea</taxon>
        <taxon>Aphididae</taxon>
        <taxon>Aphidini</taxon>
        <taxon>Aphis</taxon>
        <taxon>Aphis</taxon>
    </lineage>
</organism>
<evidence type="ECO:0000313" key="5">
    <source>
        <dbReference type="EMBL" id="KAF0765112.1"/>
    </source>
</evidence>
<comment type="caution">
    <text evidence="5">The sequence shown here is derived from an EMBL/GenBank/DDBJ whole genome shotgun (WGS) entry which is preliminary data.</text>
</comment>
<dbReference type="Pfam" id="PF22976">
    <property type="entry name" value="RRM_10"/>
    <property type="match status" value="1"/>
</dbReference>
<dbReference type="Gene3D" id="3.30.70.330">
    <property type="match status" value="2"/>
</dbReference>
<evidence type="ECO:0000313" key="6">
    <source>
        <dbReference type="Proteomes" id="UP000478052"/>
    </source>
</evidence>
<evidence type="ECO:0000259" key="4">
    <source>
        <dbReference type="PROSITE" id="PS50102"/>
    </source>
</evidence>
<dbReference type="Pfam" id="PF13893">
    <property type="entry name" value="RRM_5"/>
    <property type="match status" value="1"/>
</dbReference>
<protein>
    <recommendedName>
        <fullName evidence="4">RRM domain-containing protein</fullName>
    </recommendedName>
</protein>
<dbReference type="PROSITE" id="PS50102">
    <property type="entry name" value="RRM"/>
    <property type="match status" value="1"/>
</dbReference>
<dbReference type="InterPro" id="IPR035979">
    <property type="entry name" value="RBD_domain_sf"/>
</dbReference>
<feature type="domain" description="RRM" evidence="4">
    <location>
        <begin position="101"/>
        <end position="174"/>
    </location>
</feature>
<name>A0A6G0Z4D2_APHCR</name>
<dbReference type="SUPFAM" id="SSF54928">
    <property type="entry name" value="RNA-binding domain, RBD"/>
    <property type="match status" value="1"/>
</dbReference>
<evidence type="ECO:0000256" key="1">
    <source>
        <dbReference type="ARBA" id="ARBA00022884"/>
    </source>
</evidence>
<keyword evidence="1 2" id="KW-0694">RNA-binding</keyword>
<dbReference type="AlphaFoldDB" id="A0A6G0Z4D2"/>
<dbReference type="EMBL" id="VUJU01001482">
    <property type="protein sequence ID" value="KAF0765112.1"/>
    <property type="molecule type" value="Genomic_DNA"/>
</dbReference>
<proteinExistence type="predicted"/>
<dbReference type="PANTHER" id="PTHR15592">
    <property type="entry name" value="MATRIN 3/NUCLEAR PROTEIN 220-RELATED"/>
    <property type="match status" value="1"/>
</dbReference>
<dbReference type="OrthoDB" id="6620929at2759"/>